<evidence type="ECO:0000313" key="23">
    <source>
        <dbReference type="Proteomes" id="UP000252707"/>
    </source>
</evidence>
<dbReference type="PANTHER" id="PTHR45453:SF1">
    <property type="entry name" value="PHOSPHATE REGULON SENSOR PROTEIN PHOR"/>
    <property type="match status" value="1"/>
</dbReference>
<keyword evidence="6" id="KW-1003">Cell membrane</keyword>
<evidence type="ECO:0000256" key="6">
    <source>
        <dbReference type="ARBA" id="ARBA00022475"/>
    </source>
</evidence>
<dbReference type="InterPro" id="IPR000014">
    <property type="entry name" value="PAS"/>
</dbReference>
<evidence type="ECO:0000256" key="10">
    <source>
        <dbReference type="ARBA" id="ARBA00022692"/>
    </source>
</evidence>
<keyword evidence="12 22" id="KW-0418">Kinase</keyword>
<dbReference type="PROSITE" id="PS50109">
    <property type="entry name" value="HIS_KIN"/>
    <property type="match status" value="1"/>
</dbReference>
<dbReference type="InterPro" id="IPR036890">
    <property type="entry name" value="HATPase_C_sf"/>
</dbReference>
<comment type="function">
    <text evidence="17">Member of the two-component regulatory system PhoR/PhoB involved in the phosphate regulon genes expression. PhoR may function as a membrane-associated protein kinase that phosphorylates PhoB in response to environmental signals.</text>
</comment>
<keyword evidence="5" id="KW-0813">Transport</keyword>
<dbReference type="GO" id="GO:0000155">
    <property type="term" value="F:phosphorelay sensor kinase activity"/>
    <property type="evidence" value="ECO:0007669"/>
    <property type="project" value="InterPro"/>
</dbReference>
<comment type="caution">
    <text evidence="22">The sequence shown here is derived from an EMBL/GenBank/DDBJ whole genome shotgun (WGS) entry which is preliminary data.</text>
</comment>
<keyword evidence="15" id="KW-0902">Two-component regulatory system</keyword>
<keyword evidence="16 19" id="KW-0472">Membrane</keyword>
<evidence type="ECO:0000256" key="11">
    <source>
        <dbReference type="ARBA" id="ARBA00022741"/>
    </source>
</evidence>
<evidence type="ECO:0000256" key="3">
    <source>
        <dbReference type="ARBA" id="ARBA00012438"/>
    </source>
</evidence>
<name>A0A369CFD7_9GAMM</name>
<dbReference type="Pfam" id="PF02518">
    <property type="entry name" value="HATPase_c"/>
    <property type="match status" value="1"/>
</dbReference>
<keyword evidence="8" id="KW-0592">Phosphate transport</keyword>
<evidence type="ECO:0000256" key="17">
    <source>
        <dbReference type="ARBA" id="ARBA00025207"/>
    </source>
</evidence>
<dbReference type="Gene3D" id="3.30.565.10">
    <property type="entry name" value="Histidine kinase-like ATPase, C-terminal domain"/>
    <property type="match status" value="1"/>
</dbReference>
<evidence type="ECO:0000256" key="8">
    <source>
        <dbReference type="ARBA" id="ARBA00022592"/>
    </source>
</evidence>
<evidence type="ECO:0000256" key="15">
    <source>
        <dbReference type="ARBA" id="ARBA00023012"/>
    </source>
</evidence>
<gene>
    <name evidence="22" type="ORF">DFQ59_103235</name>
</gene>
<dbReference type="InterPro" id="IPR036097">
    <property type="entry name" value="HisK_dim/P_sf"/>
</dbReference>
<feature type="compositionally biased region" description="Low complexity" evidence="18">
    <location>
        <begin position="1"/>
        <end position="11"/>
    </location>
</feature>
<dbReference type="InterPro" id="IPR050351">
    <property type="entry name" value="BphY/WalK/GraS-like"/>
</dbReference>
<evidence type="ECO:0000256" key="12">
    <source>
        <dbReference type="ARBA" id="ARBA00022777"/>
    </source>
</evidence>
<dbReference type="SUPFAM" id="SSF55785">
    <property type="entry name" value="PYP-like sensor domain (PAS domain)"/>
    <property type="match status" value="1"/>
</dbReference>
<dbReference type="Gene3D" id="1.10.287.130">
    <property type="match status" value="1"/>
</dbReference>
<dbReference type="Proteomes" id="UP000252707">
    <property type="component" value="Unassembled WGS sequence"/>
</dbReference>
<dbReference type="Gene3D" id="3.30.450.20">
    <property type="entry name" value="PAS domain"/>
    <property type="match status" value="1"/>
</dbReference>
<proteinExistence type="predicted"/>
<feature type="domain" description="PAS" evidence="21">
    <location>
        <begin position="142"/>
        <end position="197"/>
    </location>
</feature>
<dbReference type="SMART" id="SM00387">
    <property type="entry name" value="HATPase_c"/>
    <property type="match status" value="1"/>
</dbReference>
<evidence type="ECO:0000256" key="7">
    <source>
        <dbReference type="ARBA" id="ARBA00022553"/>
    </source>
</evidence>
<evidence type="ECO:0000256" key="13">
    <source>
        <dbReference type="ARBA" id="ARBA00022840"/>
    </source>
</evidence>
<keyword evidence="23" id="KW-1185">Reference proteome</keyword>
<evidence type="ECO:0000256" key="19">
    <source>
        <dbReference type="SAM" id="Phobius"/>
    </source>
</evidence>
<dbReference type="CDD" id="cd00130">
    <property type="entry name" value="PAS"/>
    <property type="match status" value="1"/>
</dbReference>
<feature type="region of interest" description="Disordered" evidence="18">
    <location>
        <begin position="1"/>
        <end position="25"/>
    </location>
</feature>
<evidence type="ECO:0000256" key="14">
    <source>
        <dbReference type="ARBA" id="ARBA00022989"/>
    </source>
</evidence>
<evidence type="ECO:0000256" key="9">
    <source>
        <dbReference type="ARBA" id="ARBA00022679"/>
    </source>
</evidence>
<dbReference type="NCBIfam" id="TIGR02966">
    <property type="entry name" value="phoR_proteo"/>
    <property type="match status" value="1"/>
</dbReference>
<keyword evidence="13" id="KW-0067">ATP-binding</keyword>
<keyword evidence="11" id="KW-0547">Nucleotide-binding</keyword>
<feature type="region of interest" description="Disordered" evidence="18">
    <location>
        <begin position="478"/>
        <end position="499"/>
    </location>
</feature>
<keyword evidence="10 19" id="KW-0812">Transmembrane</keyword>
<dbReference type="EC" id="2.7.13.3" evidence="3"/>
<dbReference type="GO" id="GO:0004721">
    <property type="term" value="F:phosphoprotein phosphatase activity"/>
    <property type="evidence" value="ECO:0007669"/>
    <property type="project" value="InterPro"/>
</dbReference>
<dbReference type="InterPro" id="IPR005467">
    <property type="entry name" value="His_kinase_dom"/>
</dbReference>
<evidence type="ECO:0000313" key="22">
    <source>
        <dbReference type="EMBL" id="RCX31267.1"/>
    </source>
</evidence>
<dbReference type="InterPro" id="IPR035965">
    <property type="entry name" value="PAS-like_dom_sf"/>
</dbReference>
<dbReference type="InterPro" id="IPR004358">
    <property type="entry name" value="Sig_transdc_His_kin-like_C"/>
</dbReference>
<dbReference type="InterPro" id="IPR021766">
    <property type="entry name" value="PhoR_N"/>
</dbReference>
<dbReference type="SMART" id="SM00091">
    <property type="entry name" value="PAS"/>
    <property type="match status" value="1"/>
</dbReference>
<dbReference type="Pfam" id="PF13188">
    <property type="entry name" value="PAS_8"/>
    <property type="match status" value="1"/>
</dbReference>
<comment type="catalytic activity">
    <reaction evidence="1">
        <text>ATP + protein L-histidine = ADP + protein N-phospho-L-histidine.</text>
        <dbReference type="EC" id="2.7.13.3"/>
    </reaction>
</comment>
<dbReference type="PRINTS" id="PR00344">
    <property type="entry name" value="BCTRLSENSOR"/>
</dbReference>
<feature type="compositionally biased region" description="Acidic residues" evidence="18">
    <location>
        <begin position="482"/>
        <end position="499"/>
    </location>
</feature>
<dbReference type="FunFam" id="3.30.565.10:FF:000006">
    <property type="entry name" value="Sensor histidine kinase WalK"/>
    <property type="match status" value="1"/>
</dbReference>
<feature type="domain" description="Histidine kinase" evidence="20">
    <location>
        <begin position="258"/>
        <end position="475"/>
    </location>
</feature>
<evidence type="ECO:0000256" key="4">
    <source>
        <dbReference type="ARBA" id="ARBA00019665"/>
    </source>
</evidence>
<dbReference type="InterPro" id="IPR003594">
    <property type="entry name" value="HATPase_dom"/>
</dbReference>
<evidence type="ECO:0000256" key="18">
    <source>
        <dbReference type="SAM" id="MobiDB-lite"/>
    </source>
</evidence>
<organism evidence="22 23">
    <name type="scientific">Thioalbus denitrificans</name>
    <dbReference type="NCBI Taxonomy" id="547122"/>
    <lineage>
        <taxon>Bacteria</taxon>
        <taxon>Pseudomonadati</taxon>
        <taxon>Pseudomonadota</taxon>
        <taxon>Gammaproteobacteria</taxon>
        <taxon>Chromatiales</taxon>
        <taxon>Ectothiorhodospiraceae</taxon>
        <taxon>Thioalbus</taxon>
    </lineage>
</organism>
<sequence>MHPPSASSPMAPETPPVDEQSPPAGAVKELPRPLARLALGATLLLWALRSRAAWRRELVWVAGLLLLAGTAFVSGSPGWSRLALAGLAAYALRQFLLLLRLGRWLNGSGTLPAVRGGWGEVLGGIARLQRTGRKRKRKLTRALRRFNEATDALPDAAVALGPRGEIEWWNPTAERLLGLQRGIDHGQRITDLMRHPEFGARMRSGDWATALELPSRADERVWLSVRVVTLSKKRRLLLARDITRLRRLEEMRRDFVANVSHELRTPLTVMSGYVEALLETEAGGNPARERALKRMQEQTRRMQTLVADLLHLSRLELDQKGRQLEPCPVAGVVDGVYEEALGLSGGRHRVELEQDRGLGLLCQPDELRSAFSNLVSNAVRYTPEGGSIRIRWYRDGNGEACFAVTDSGTGIDPVHLPRLTERFYRVDVGRSRETGGTGLGLAIVKHVLTHHDGRLTVESEPGRGSTFTCRFPAGRAVRLGGGDEEADGAAGPEDDGGAA</sequence>
<reference evidence="22 23" key="1">
    <citation type="submission" date="2018-07" db="EMBL/GenBank/DDBJ databases">
        <title>Genomic Encyclopedia of Type Strains, Phase IV (KMG-IV): sequencing the most valuable type-strain genomes for metagenomic binning, comparative biology and taxonomic classification.</title>
        <authorList>
            <person name="Goeker M."/>
        </authorList>
    </citation>
    <scope>NUCLEOTIDE SEQUENCE [LARGE SCALE GENOMIC DNA]</scope>
    <source>
        <strain evidence="22 23">DSM 26407</strain>
    </source>
</reference>
<accession>A0A369CFD7</accession>
<dbReference type="SUPFAM" id="SSF55874">
    <property type="entry name" value="ATPase domain of HSP90 chaperone/DNA topoisomerase II/histidine kinase"/>
    <property type="match status" value="1"/>
</dbReference>
<evidence type="ECO:0000259" key="20">
    <source>
        <dbReference type="PROSITE" id="PS50109"/>
    </source>
</evidence>
<dbReference type="GO" id="GO:0006817">
    <property type="term" value="P:phosphate ion transport"/>
    <property type="evidence" value="ECO:0007669"/>
    <property type="project" value="UniProtKB-KW"/>
</dbReference>
<keyword evidence="7" id="KW-0597">Phosphoprotein</keyword>
<dbReference type="Pfam" id="PF11808">
    <property type="entry name" value="PhoR"/>
    <property type="match status" value="1"/>
</dbReference>
<dbReference type="SMART" id="SM00388">
    <property type="entry name" value="HisKA"/>
    <property type="match status" value="1"/>
</dbReference>
<comment type="subcellular location">
    <subcellularLocation>
        <location evidence="2">Cell membrane</location>
    </subcellularLocation>
</comment>
<evidence type="ECO:0000256" key="16">
    <source>
        <dbReference type="ARBA" id="ARBA00023136"/>
    </source>
</evidence>
<keyword evidence="9" id="KW-0808">Transferase</keyword>
<dbReference type="InterPro" id="IPR014310">
    <property type="entry name" value="Sig_transdc_His_kinase_PhoR"/>
</dbReference>
<protein>
    <recommendedName>
        <fullName evidence="4">Phosphate regulon sensor protein PhoR</fullName>
        <ecNumber evidence="3">2.7.13.3</ecNumber>
    </recommendedName>
</protein>
<dbReference type="PROSITE" id="PS50112">
    <property type="entry name" value="PAS"/>
    <property type="match status" value="1"/>
</dbReference>
<dbReference type="PANTHER" id="PTHR45453">
    <property type="entry name" value="PHOSPHATE REGULON SENSOR PROTEIN PHOR"/>
    <property type="match status" value="1"/>
</dbReference>
<dbReference type="CDD" id="cd00082">
    <property type="entry name" value="HisKA"/>
    <property type="match status" value="1"/>
</dbReference>
<evidence type="ECO:0000256" key="5">
    <source>
        <dbReference type="ARBA" id="ARBA00022448"/>
    </source>
</evidence>
<evidence type="ECO:0000256" key="1">
    <source>
        <dbReference type="ARBA" id="ARBA00000085"/>
    </source>
</evidence>
<dbReference type="GO" id="GO:0005524">
    <property type="term" value="F:ATP binding"/>
    <property type="evidence" value="ECO:0007669"/>
    <property type="project" value="UniProtKB-KW"/>
</dbReference>
<evidence type="ECO:0000256" key="2">
    <source>
        <dbReference type="ARBA" id="ARBA00004236"/>
    </source>
</evidence>
<dbReference type="SUPFAM" id="SSF47384">
    <property type="entry name" value="Homodimeric domain of signal transducing histidine kinase"/>
    <property type="match status" value="1"/>
</dbReference>
<evidence type="ECO:0000259" key="21">
    <source>
        <dbReference type="PROSITE" id="PS50112"/>
    </source>
</evidence>
<dbReference type="InterPro" id="IPR003661">
    <property type="entry name" value="HisK_dim/P_dom"/>
</dbReference>
<feature type="transmembrane region" description="Helical" evidence="19">
    <location>
        <begin position="58"/>
        <end position="76"/>
    </location>
</feature>
<dbReference type="AlphaFoldDB" id="A0A369CFD7"/>
<dbReference type="FunFam" id="1.10.287.130:FF:000001">
    <property type="entry name" value="Two-component sensor histidine kinase"/>
    <property type="match status" value="1"/>
</dbReference>
<dbReference type="EMBL" id="QPJY01000003">
    <property type="protein sequence ID" value="RCX31267.1"/>
    <property type="molecule type" value="Genomic_DNA"/>
</dbReference>
<dbReference type="GO" id="GO:0005886">
    <property type="term" value="C:plasma membrane"/>
    <property type="evidence" value="ECO:0007669"/>
    <property type="project" value="UniProtKB-SubCell"/>
</dbReference>
<dbReference type="Pfam" id="PF00512">
    <property type="entry name" value="HisKA"/>
    <property type="match status" value="1"/>
</dbReference>
<keyword evidence="14 19" id="KW-1133">Transmembrane helix</keyword>
<dbReference type="GO" id="GO:0016036">
    <property type="term" value="P:cellular response to phosphate starvation"/>
    <property type="evidence" value="ECO:0007669"/>
    <property type="project" value="TreeGrafter"/>
</dbReference>